<reference evidence="2 3" key="1">
    <citation type="submission" date="2018-09" db="EMBL/GenBank/DDBJ databases">
        <title>Whole genome sequencing of Microbacterium oryzae strain MB-10T.</title>
        <authorList>
            <person name="Das S.K."/>
        </authorList>
    </citation>
    <scope>NUCLEOTIDE SEQUENCE [LARGE SCALE GENOMIC DNA]</scope>
    <source>
        <strain evidence="2 3">MB-10</strain>
    </source>
</reference>
<evidence type="ECO:0000313" key="1">
    <source>
        <dbReference type="EMBL" id="QGU26259.1"/>
    </source>
</evidence>
<keyword evidence="3" id="KW-1185">Reference proteome</keyword>
<dbReference type="KEGG" id="moj:D7D94_00040"/>
<keyword evidence="2" id="KW-0804">Transcription</keyword>
<dbReference type="KEGG" id="moj:D7D94_14140"/>
<protein>
    <submittedName>
        <fullName evidence="2">DNA-directed RNA polymerase subunit beta</fullName>
    </submittedName>
</protein>
<dbReference type="RefSeq" id="WP_156240647.1">
    <property type="nucleotide sequence ID" value="NZ_BAAAZL010000007.1"/>
</dbReference>
<dbReference type="AlphaFoldDB" id="A0A6I6DWW1"/>
<name>A0A6I6DWW1_9MICO</name>
<gene>
    <name evidence="1" type="ORF">D7D94_00040</name>
    <name evidence="2" type="ORF">D7D94_14140</name>
</gene>
<organism evidence="2 3">
    <name type="scientific">Microbacterium oryzae</name>
    <dbReference type="NCBI Taxonomy" id="743009"/>
    <lineage>
        <taxon>Bacteria</taxon>
        <taxon>Bacillati</taxon>
        <taxon>Actinomycetota</taxon>
        <taxon>Actinomycetes</taxon>
        <taxon>Micrococcales</taxon>
        <taxon>Microbacteriaceae</taxon>
        <taxon>Microbacterium</taxon>
    </lineage>
</organism>
<sequence length="209" mass="22743">MSAEFSKPVRRPSEMFDRLFAGSDPAEISRAAHATAVALLSRVRDEADADVVQRLISFTARHGIDDIAELWSQSPARSLPGSLWRLYLVQLSIHDDPETSSLLYERGRIELPSADVVVAGAPTPAGPQELMVLIDTILHGAFTGDYAVALDRTASFCRVVASGATHLADDYEATEPHRSSTLTTRALRLSAFAADLTAAARLWRRDALE</sequence>
<dbReference type="EMBL" id="CP032550">
    <property type="protein sequence ID" value="QGU28676.1"/>
    <property type="molecule type" value="Genomic_DNA"/>
</dbReference>
<keyword evidence="2" id="KW-0240">DNA-directed RNA polymerase</keyword>
<evidence type="ECO:0000313" key="2">
    <source>
        <dbReference type="EMBL" id="QGU28676.1"/>
    </source>
</evidence>
<dbReference type="Proteomes" id="UP000422989">
    <property type="component" value="Chromosome"/>
</dbReference>
<dbReference type="OrthoDB" id="5188280at2"/>
<dbReference type="EMBL" id="CP032550">
    <property type="protein sequence ID" value="QGU26259.1"/>
    <property type="molecule type" value="Genomic_DNA"/>
</dbReference>
<dbReference type="GO" id="GO:0000428">
    <property type="term" value="C:DNA-directed RNA polymerase complex"/>
    <property type="evidence" value="ECO:0007669"/>
    <property type="project" value="UniProtKB-KW"/>
</dbReference>
<accession>A0A6I6DWW1</accession>
<proteinExistence type="predicted"/>
<evidence type="ECO:0000313" key="3">
    <source>
        <dbReference type="Proteomes" id="UP000422989"/>
    </source>
</evidence>